<dbReference type="InterPro" id="IPR013098">
    <property type="entry name" value="Ig_I-set"/>
</dbReference>
<reference evidence="11" key="1">
    <citation type="submission" date="2025-08" db="UniProtKB">
        <authorList>
            <consortium name="Ensembl"/>
        </authorList>
    </citation>
    <scope>IDENTIFICATION</scope>
</reference>
<evidence type="ECO:0000256" key="5">
    <source>
        <dbReference type="ARBA" id="ARBA00023319"/>
    </source>
</evidence>
<keyword evidence="3 7" id="KW-0732">Signal</keyword>
<feature type="domain" description="IGFBP N-terminal" evidence="9">
    <location>
        <begin position="77"/>
        <end position="159"/>
    </location>
</feature>
<dbReference type="InterPro" id="IPR009030">
    <property type="entry name" value="Growth_fac_rcpt_cys_sf"/>
</dbReference>
<comment type="subcellular location">
    <subcellularLocation>
        <location evidence="1">Secreted</location>
    </subcellularLocation>
</comment>
<dbReference type="Gene3D" id="4.10.40.20">
    <property type="match status" value="1"/>
</dbReference>
<keyword evidence="12" id="KW-1185">Reference proteome</keyword>
<dbReference type="PROSITE" id="PS51465">
    <property type="entry name" value="KAZAL_2"/>
    <property type="match status" value="1"/>
</dbReference>
<dbReference type="GO" id="GO:0009966">
    <property type="term" value="P:regulation of signal transduction"/>
    <property type="evidence" value="ECO:0007669"/>
    <property type="project" value="TreeGrafter"/>
</dbReference>
<protein>
    <recommendedName>
        <fullName evidence="13">Kazal-type serine protease inhibitor domain-containing protein 1</fullName>
    </recommendedName>
</protein>
<evidence type="ECO:0000256" key="1">
    <source>
        <dbReference type="ARBA" id="ARBA00004613"/>
    </source>
</evidence>
<dbReference type="OMA" id="CCMVCGQ"/>
<dbReference type="Pfam" id="PF00050">
    <property type="entry name" value="Kazal_1"/>
    <property type="match status" value="1"/>
</dbReference>
<dbReference type="InterPro" id="IPR036179">
    <property type="entry name" value="Ig-like_dom_sf"/>
</dbReference>
<dbReference type="GeneTree" id="ENSGT00530000063555"/>
<feature type="chain" id="PRO_5034189063" description="Kazal-type serine protease inhibitor domain-containing protein 1" evidence="7">
    <location>
        <begin position="27"/>
        <end position="314"/>
    </location>
</feature>
<evidence type="ECO:0000313" key="11">
    <source>
        <dbReference type="Ensembl" id="ENSCABP00000024253.1"/>
    </source>
</evidence>
<dbReference type="InterPro" id="IPR007110">
    <property type="entry name" value="Ig-like_dom"/>
</dbReference>
<feature type="domain" description="Kazal-like" evidence="10">
    <location>
        <begin position="150"/>
        <end position="200"/>
    </location>
</feature>
<dbReference type="InterPro" id="IPR003598">
    <property type="entry name" value="Ig_sub2"/>
</dbReference>
<keyword evidence="4" id="KW-1015">Disulfide bond</keyword>
<evidence type="ECO:0000256" key="6">
    <source>
        <dbReference type="SAM" id="MobiDB-lite"/>
    </source>
</evidence>
<name>A0A8C0IZ37_CHEAB</name>
<organism evidence="11 12">
    <name type="scientific">Chelonoidis abingdonii</name>
    <name type="common">Abingdon island giant tortoise</name>
    <name type="synonym">Testudo abingdonii</name>
    <dbReference type="NCBI Taxonomy" id="106734"/>
    <lineage>
        <taxon>Eukaryota</taxon>
        <taxon>Metazoa</taxon>
        <taxon>Chordata</taxon>
        <taxon>Craniata</taxon>
        <taxon>Vertebrata</taxon>
        <taxon>Euteleostomi</taxon>
        <taxon>Archelosauria</taxon>
        <taxon>Testudinata</taxon>
        <taxon>Testudines</taxon>
        <taxon>Cryptodira</taxon>
        <taxon>Durocryptodira</taxon>
        <taxon>Testudinoidea</taxon>
        <taxon>Testudinidae</taxon>
        <taxon>Chelonoidis</taxon>
    </lineage>
</organism>
<dbReference type="Proteomes" id="UP000694404">
    <property type="component" value="Unplaced"/>
</dbReference>
<dbReference type="Gene3D" id="2.60.40.10">
    <property type="entry name" value="Immunoglobulins"/>
    <property type="match status" value="1"/>
</dbReference>
<dbReference type="InterPro" id="IPR036058">
    <property type="entry name" value="Kazal_dom_sf"/>
</dbReference>
<dbReference type="Ensembl" id="ENSCABT00000026575.1">
    <property type="protein sequence ID" value="ENSCABP00000024253.1"/>
    <property type="gene ID" value="ENSCABG00000017881.1"/>
</dbReference>
<dbReference type="GO" id="GO:0005615">
    <property type="term" value="C:extracellular space"/>
    <property type="evidence" value="ECO:0007669"/>
    <property type="project" value="TreeGrafter"/>
</dbReference>
<dbReference type="InterPro" id="IPR013783">
    <property type="entry name" value="Ig-like_fold"/>
</dbReference>
<accession>A0A8C0IZ37</accession>
<dbReference type="SMART" id="SM00280">
    <property type="entry name" value="KAZAL"/>
    <property type="match status" value="1"/>
</dbReference>
<dbReference type="InterPro" id="IPR002350">
    <property type="entry name" value="Kazal_dom"/>
</dbReference>
<dbReference type="InterPro" id="IPR003599">
    <property type="entry name" value="Ig_sub"/>
</dbReference>
<evidence type="ECO:0000256" key="3">
    <source>
        <dbReference type="ARBA" id="ARBA00022729"/>
    </source>
</evidence>
<evidence type="ECO:0000259" key="8">
    <source>
        <dbReference type="PROSITE" id="PS50835"/>
    </source>
</evidence>
<dbReference type="GO" id="GO:0005520">
    <property type="term" value="F:insulin-like growth factor binding"/>
    <property type="evidence" value="ECO:0007669"/>
    <property type="project" value="InterPro"/>
</dbReference>
<dbReference type="Gene3D" id="3.30.60.30">
    <property type="match status" value="1"/>
</dbReference>
<feature type="signal peptide" evidence="7">
    <location>
        <begin position="1"/>
        <end position="26"/>
    </location>
</feature>
<evidence type="ECO:0008006" key="13">
    <source>
        <dbReference type="Google" id="ProtNLM"/>
    </source>
</evidence>
<evidence type="ECO:0000256" key="2">
    <source>
        <dbReference type="ARBA" id="ARBA00022525"/>
    </source>
</evidence>
<evidence type="ECO:0000313" key="12">
    <source>
        <dbReference type="Proteomes" id="UP000694404"/>
    </source>
</evidence>
<reference evidence="11" key="2">
    <citation type="submission" date="2025-09" db="UniProtKB">
        <authorList>
            <consortium name="Ensembl"/>
        </authorList>
    </citation>
    <scope>IDENTIFICATION</scope>
</reference>
<sequence>MPGALLCYFIWSCTVLPTCLVPGALPSHCIWPCPAPPLPCASVTALPLDNLQDVATAGDGSFHGASCLPHPTGLTWAEEGAEGQCQCVPQLCPRATTCPAGLVCDHCGCCLECGNAEGQLCDLDGSGTFYGRCGENLECQLDIQELGYRGIPEPQCVCRSQAAVCGSDHITYQNICKFQEAVREREGQNLSITSDGPCLAVPQIKHHPQDQVNVSGHDVIFMCEVFAYPMALVEWRKDEEEFSRGGPLRYELSSWLQIEGVRKTDGSAYFCIAHNKLGNATAKATLPVFSAGTLNSGEEAPTASEEEEDYSDYY</sequence>
<dbReference type="SUPFAM" id="SSF57184">
    <property type="entry name" value="Growth factor receptor domain"/>
    <property type="match status" value="1"/>
</dbReference>
<dbReference type="SUPFAM" id="SSF48726">
    <property type="entry name" value="Immunoglobulin"/>
    <property type="match status" value="1"/>
</dbReference>
<feature type="region of interest" description="Disordered" evidence="6">
    <location>
        <begin position="294"/>
        <end position="314"/>
    </location>
</feature>
<dbReference type="PROSITE" id="PS51323">
    <property type="entry name" value="IGFBP_N_2"/>
    <property type="match status" value="1"/>
</dbReference>
<feature type="compositionally biased region" description="Acidic residues" evidence="6">
    <location>
        <begin position="304"/>
        <end position="314"/>
    </location>
</feature>
<dbReference type="PANTHER" id="PTHR14186">
    <property type="entry name" value="INSULIN-LIKE GROWTH FACTOR BINDING PROTEIN-RELATED"/>
    <property type="match status" value="1"/>
</dbReference>
<dbReference type="SUPFAM" id="SSF100895">
    <property type="entry name" value="Kazal-type serine protease inhibitors"/>
    <property type="match status" value="1"/>
</dbReference>
<dbReference type="AlphaFoldDB" id="A0A8C0IZ37"/>
<dbReference type="PROSITE" id="PS50835">
    <property type="entry name" value="IG_LIKE"/>
    <property type="match status" value="1"/>
</dbReference>
<evidence type="ECO:0000256" key="4">
    <source>
        <dbReference type="ARBA" id="ARBA00023157"/>
    </source>
</evidence>
<dbReference type="SMART" id="SM00409">
    <property type="entry name" value="IG"/>
    <property type="match status" value="1"/>
</dbReference>
<keyword evidence="5" id="KW-0393">Immunoglobulin domain</keyword>
<feature type="domain" description="Ig-like" evidence="8">
    <location>
        <begin position="202"/>
        <end position="287"/>
    </location>
</feature>
<proteinExistence type="predicted"/>
<keyword evidence="2" id="KW-0964">Secreted</keyword>
<dbReference type="SMART" id="SM00408">
    <property type="entry name" value="IGc2"/>
    <property type="match status" value="1"/>
</dbReference>
<dbReference type="InterPro" id="IPR000867">
    <property type="entry name" value="IGFBP-like"/>
</dbReference>
<dbReference type="Pfam" id="PF07679">
    <property type="entry name" value="I-set"/>
    <property type="match status" value="1"/>
</dbReference>
<evidence type="ECO:0000259" key="9">
    <source>
        <dbReference type="PROSITE" id="PS51323"/>
    </source>
</evidence>
<evidence type="ECO:0000256" key="7">
    <source>
        <dbReference type="SAM" id="SignalP"/>
    </source>
</evidence>
<evidence type="ECO:0000259" key="10">
    <source>
        <dbReference type="PROSITE" id="PS51465"/>
    </source>
</evidence>
<dbReference type="GO" id="GO:0001558">
    <property type="term" value="P:regulation of cell growth"/>
    <property type="evidence" value="ECO:0007669"/>
    <property type="project" value="InterPro"/>
</dbReference>
<dbReference type="InterPro" id="IPR011390">
    <property type="entry name" value="IGFBP_rP_mac25"/>
</dbReference>
<dbReference type="PANTHER" id="PTHR14186:SF25">
    <property type="entry name" value="KAZAL-TYPE SERINE PEPTIDASE INHIBITOR DOMAIN 3"/>
    <property type="match status" value="1"/>
</dbReference>